<accession>A0A835RP24</accession>
<keyword evidence="1" id="KW-0472">Membrane</keyword>
<reference evidence="2 3" key="1">
    <citation type="journal article" date="2020" name="Nat. Food">
        <title>A phased Vanilla planifolia genome enables genetic improvement of flavour and production.</title>
        <authorList>
            <person name="Hasing T."/>
            <person name="Tang H."/>
            <person name="Brym M."/>
            <person name="Khazi F."/>
            <person name="Huang T."/>
            <person name="Chambers A.H."/>
        </authorList>
    </citation>
    <scope>NUCLEOTIDE SEQUENCE [LARGE SCALE GENOMIC DNA]</scope>
    <source>
        <tissue evidence="2">Leaf</tissue>
    </source>
</reference>
<proteinExistence type="predicted"/>
<dbReference type="Proteomes" id="UP000639772">
    <property type="component" value="Chromosome 3"/>
</dbReference>
<protein>
    <submittedName>
        <fullName evidence="2">Uncharacterized protein</fullName>
    </submittedName>
</protein>
<evidence type="ECO:0000313" key="3">
    <source>
        <dbReference type="Proteomes" id="UP000639772"/>
    </source>
</evidence>
<comment type="caution">
    <text evidence="2">The sequence shown here is derived from an EMBL/GenBank/DDBJ whole genome shotgun (WGS) entry which is preliminary data.</text>
</comment>
<evidence type="ECO:0000256" key="1">
    <source>
        <dbReference type="SAM" id="Phobius"/>
    </source>
</evidence>
<name>A0A835RP24_VANPL</name>
<sequence>MSAHSDKSSRHIRKKKGPGLRLLSLFVLIIVGYSFQVLLVQTISKVDKTQYSYVKISTAKHKDFVLCDIKLYREGFQA</sequence>
<keyword evidence="1" id="KW-1133">Transmembrane helix</keyword>
<gene>
    <name evidence="2" type="ORF">HPP92_006355</name>
</gene>
<dbReference type="AlphaFoldDB" id="A0A835RP24"/>
<feature type="transmembrane region" description="Helical" evidence="1">
    <location>
        <begin position="20"/>
        <end position="40"/>
    </location>
</feature>
<keyword evidence="1" id="KW-0812">Transmembrane</keyword>
<organism evidence="2 3">
    <name type="scientific">Vanilla planifolia</name>
    <name type="common">Vanilla</name>
    <dbReference type="NCBI Taxonomy" id="51239"/>
    <lineage>
        <taxon>Eukaryota</taxon>
        <taxon>Viridiplantae</taxon>
        <taxon>Streptophyta</taxon>
        <taxon>Embryophyta</taxon>
        <taxon>Tracheophyta</taxon>
        <taxon>Spermatophyta</taxon>
        <taxon>Magnoliopsida</taxon>
        <taxon>Liliopsida</taxon>
        <taxon>Asparagales</taxon>
        <taxon>Orchidaceae</taxon>
        <taxon>Vanilloideae</taxon>
        <taxon>Vanilleae</taxon>
        <taxon>Vanilla</taxon>
    </lineage>
</organism>
<dbReference type="EMBL" id="JADCNM010000003">
    <property type="protein sequence ID" value="KAG0489492.1"/>
    <property type="molecule type" value="Genomic_DNA"/>
</dbReference>
<evidence type="ECO:0000313" key="2">
    <source>
        <dbReference type="EMBL" id="KAG0489492.1"/>
    </source>
</evidence>